<organism evidence="14 15">
    <name type="scientific">Lacihabitans soyangensis</name>
    <dbReference type="NCBI Taxonomy" id="869394"/>
    <lineage>
        <taxon>Bacteria</taxon>
        <taxon>Pseudomonadati</taxon>
        <taxon>Bacteroidota</taxon>
        <taxon>Cytophagia</taxon>
        <taxon>Cytophagales</taxon>
        <taxon>Leadbetterellaceae</taxon>
        <taxon>Lacihabitans</taxon>
    </lineage>
</organism>
<evidence type="ECO:0000256" key="6">
    <source>
        <dbReference type="ARBA" id="ARBA00022692"/>
    </source>
</evidence>
<evidence type="ECO:0000256" key="8">
    <source>
        <dbReference type="ARBA" id="ARBA00022989"/>
    </source>
</evidence>
<dbReference type="Pfam" id="PF02518">
    <property type="entry name" value="HATPase_c"/>
    <property type="match status" value="1"/>
</dbReference>
<keyword evidence="4" id="KW-0597">Phosphoprotein</keyword>
<dbReference type="Pfam" id="PF00512">
    <property type="entry name" value="HisKA"/>
    <property type="match status" value="1"/>
</dbReference>
<dbReference type="RefSeq" id="WP_255037622.1">
    <property type="nucleotide sequence ID" value="NZ_RJUF01000043.1"/>
</dbReference>
<dbReference type="Gene3D" id="6.10.340.10">
    <property type="match status" value="1"/>
</dbReference>
<keyword evidence="8 11" id="KW-1133">Transmembrane helix</keyword>
<evidence type="ECO:0000256" key="10">
    <source>
        <dbReference type="ARBA" id="ARBA00023136"/>
    </source>
</evidence>
<accession>A0AAE3H2T1</accession>
<dbReference type="EMBL" id="RJUF01000043">
    <property type="protein sequence ID" value="MCP9763858.1"/>
    <property type="molecule type" value="Genomic_DNA"/>
</dbReference>
<dbReference type="SMART" id="SM00388">
    <property type="entry name" value="HisKA"/>
    <property type="match status" value="1"/>
</dbReference>
<dbReference type="Gene3D" id="3.30.565.10">
    <property type="entry name" value="Histidine kinase-like ATPase, C-terminal domain"/>
    <property type="match status" value="1"/>
</dbReference>
<dbReference type="CDD" id="cd06225">
    <property type="entry name" value="HAMP"/>
    <property type="match status" value="1"/>
</dbReference>
<dbReference type="InterPro" id="IPR003594">
    <property type="entry name" value="HATPase_dom"/>
</dbReference>
<dbReference type="PROSITE" id="PS50885">
    <property type="entry name" value="HAMP"/>
    <property type="match status" value="1"/>
</dbReference>
<sequence>MKIQVKSNLLLLTSFFLIILVFGGFVYFFENTYSKDDFYKLLEAHIDTVLKGTINEKQKDGLIQGLESEFTNEKNFVFEYSGDTDFKFEVQVTKLPIDFFNNLVTNKQAEYFNNKIYFKGKIINLHNKNYIVVSSAENFLLQHQKRYLTKTLWVLVILASVLAVIISFFLMRFVFRPLTQITEKVKQINLENLHLRLEEKGESDELDELVNTFNNMLNRMETSFNTQNNFISNASHELRTPLTAIIGGADVALNKTRTIEEYVETLKVILEEAENLDKKTQALLFLAQTGFNGKTVKFDKVRMDQLLWDVKATTEKINPKSKIVMDMSRLPENHMKLKVKGNNQLLHLAVSNIIINACKYSKNDPVNVSLDSTDNHILLLIKDTGIGIPENEMDYIYDPFFRASNSKNFEGYGIGLPLTRNIIRMHGGELQVSSIQNVGTTVQIKLPVGQF</sequence>
<dbReference type="SMART" id="SM00304">
    <property type="entry name" value="HAMP"/>
    <property type="match status" value="1"/>
</dbReference>
<evidence type="ECO:0000256" key="11">
    <source>
        <dbReference type="SAM" id="Phobius"/>
    </source>
</evidence>
<feature type="transmembrane region" description="Helical" evidence="11">
    <location>
        <begin position="152"/>
        <end position="175"/>
    </location>
</feature>
<dbReference type="InterPro" id="IPR003661">
    <property type="entry name" value="HisK_dim/P_dom"/>
</dbReference>
<evidence type="ECO:0000256" key="2">
    <source>
        <dbReference type="ARBA" id="ARBA00004370"/>
    </source>
</evidence>
<dbReference type="PRINTS" id="PR00344">
    <property type="entry name" value="BCTRLSENSOR"/>
</dbReference>
<evidence type="ECO:0000256" key="4">
    <source>
        <dbReference type="ARBA" id="ARBA00022553"/>
    </source>
</evidence>
<dbReference type="InterPro" id="IPR003660">
    <property type="entry name" value="HAMP_dom"/>
</dbReference>
<keyword evidence="10 11" id="KW-0472">Membrane</keyword>
<feature type="domain" description="Histidine kinase" evidence="12">
    <location>
        <begin position="233"/>
        <end position="450"/>
    </location>
</feature>
<dbReference type="CDD" id="cd00082">
    <property type="entry name" value="HisKA"/>
    <property type="match status" value="1"/>
</dbReference>
<dbReference type="EC" id="2.7.13.3" evidence="3"/>
<dbReference type="PANTHER" id="PTHR45436:SF5">
    <property type="entry name" value="SENSOR HISTIDINE KINASE TRCS"/>
    <property type="match status" value="1"/>
</dbReference>
<dbReference type="SUPFAM" id="SSF158472">
    <property type="entry name" value="HAMP domain-like"/>
    <property type="match status" value="1"/>
</dbReference>
<feature type="domain" description="HAMP" evidence="13">
    <location>
        <begin position="172"/>
        <end position="225"/>
    </location>
</feature>
<keyword evidence="9" id="KW-0902">Two-component regulatory system</keyword>
<evidence type="ECO:0000313" key="14">
    <source>
        <dbReference type="EMBL" id="MCP9763858.1"/>
    </source>
</evidence>
<dbReference type="Pfam" id="PF00672">
    <property type="entry name" value="HAMP"/>
    <property type="match status" value="1"/>
</dbReference>
<comment type="caution">
    <text evidence="14">The sequence shown here is derived from an EMBL/GenBank/DDBJ whole genome shotgun (WGS) entry which is preliminary data.</text>
</comment>
<evidence type="ECO:0000256" key="3">
    <source>
        <dbReference type="ARBA" id="ARBA00012438"/>
    </source>
</evidence>
<evidence type="ECO:0000259" key="12">
    <source>
        <dbReference type="PROSITE" id="PS50109"/>
    </source>
</evidence>
<comment type="catalytic activity">
    <reaction evidence="1">
        <text>ATP + protein L-histidine = ADP + protein N-phospho-L-histidine.</text>
        <dbReference type="EC" id="2.7.13.3"/>
    </reaction>
</comment>
<dbReference type="SUPFAM" id="SSF47384">
    <property type="entry name" value="Homodimeric domain of signal transducing histidine kinase"/>
    <property type="match status" value="1"/>
</dbReference>
<keyword evidence="6 11" id="KW-0812">Transmembrane</keyword>
<evidence type="ECO:0000259" key="13">
    <source>
        <dbReference type="PROSITE" id="PS50885"/>
    </source>
</evidence>
<proteinExistence type="predicted"/>
<evidence type="ECO:0000256" key="7">
    <source>
        <dbReference type="ARBA" id="ARBA00022777"/>
    </source>
</evidence>
<keyword evidence="5" id="KW-0808">Transferase</keyword>
<gene>
    <name evidence="14" type="ORF">EGI31_12925</name>
</gene>
<dbReference type="Proteomes" id="UP001204144">
    <property type="component" value="Unassembled WGS sequence"/>
</dbReference>
<reference evidence="14 15" key="1">
    <citation type="submission" date="2018-11" db="EMBL/GenBank/DDBJ databases">
        <title>Novel bacteria species description.</title>
        <authorList>
            <person name="Han J.-H."/>
        </authorList>
    </citation>
    <scope>NUCLEOTIDE SEQUENCE [LARGE SCALE GENOMIC DNA]</scope>
    <source>
        <strain evidence="14 15">KCTC23259</strain>
    </source>
</reference>
<dbReference type="InterPro" id="IPR050428">
    <property type="entry name" value="TCS_sensor_his_kinase"/>
</dbReference>
<keyword evidence="7" id="KW-0418">Kinase</keyword>
<dbReference type="AlphaFoldDB" id="A0AAE3H2T1"/>
<comment type="subcellular location">
    <subcellularLocation>
        <location evidence="2">Membrane</location>
    </subcellularLocation>
</comment>
<evidence type="ECO:0000256" key="1">
    <source>
        <dbReference type="ARBA" id="ARBA00000085"/>
    </source>
</evidence>
<dbReference type="PROSITE" id="PS50109">
    <property type="entry name" value="HIS_KIN"/>
    <property type="match status" value="1"/>
</dbReference>
<evidence type="ECO:0000256" key="9">
    <source>
        <dbReference type="ARBA" id="ARBA00023012"/>
    </source>
</evidence>
<dbReference type="PANTHER" id="PTHR45436">
    <property type="entry name" value="SENSOR HISTIDINE KINASE YKOH"/>
    <property type="match status" value="1"/>
</dbReference>
<evidence type="ECO:0000256" key="5">
    <source>
        <dbReference type="ARBA" id="ARBA00022679"/>
    </source>
</evidence>
<dbReference type="InterPro" id="IPR004358">
    <property type="entry name" value="Sig_transdc_His_kin-like_C"/>
</dbReference>
<keyword evidence="15" id="KW-1185">Reference proteome</keyword>
<dbReference type="Gene3D" id="1.10.287.130">
    <property type="match status" value="1"/>
</dbReference>
<evidence type="ECO:0000313" key="15">
    <source>
        <dbReference type="Proteomes" id="UP001204144"/>
    </source>
</evidence>
<dbReference type="InterPro" id="IPR036890">
    <property type="entry name" value="HATPase_C_sf"/>
</dbReference>
<dbReference type="GO" id="GO:0005886">
    <property type="term" value="C:plasma membrane"/>
    <property type="evidence" value="ECO:0007669"/>
    <property type="project" value="TreeGrafter"/>
</dbReference>
<dbReference type="InterPro" id="IPR036097">
    <property type="entry name" value="HisK_dim/P_sf"/>
</dbReference>
<dbReference type="SMART" id="SM00387">
    <property type="entry name" value="HATPase_c"/>
    <property type="match status" value="1"/>
</dbReference>
<name>A0AAE3H2T1_9BACT</name>
<dbReference type="CDD" id="cd00075">
    <property type="entry name" value="HATPase"/>
    <property type="match status" value="1"/>
</dbReference>
<dbReference type="GO" id="GO:0000155">
    <property type="term" value="F:phosphorelay sensor kinase activity"/>
    <property type="evidence" value="ECO:0007669"/>
    <property type="project" value="InterPro"/>
</dbReference>
<protein>
    <recommendedName>
        <fullName evidence="3">histidine kinase</fullName>
        <ecNumber evidence="3">2.7.13.3</ecNumber>
    </recommendedName>
</protein>
<dbReference type="SUPFAM" id="SSF55874">
    <property type="entry name" value="ATPase domain of HSP90 chaperone/DNA topoisomerase II/histidine kinase"/>
    <property type="match status" value="1"/>
</dbReference>
<feature type="transmembrane region" description="Helical" evidence="11">
    <location>
        <begin position="9"/>
        <end position="29"/>
    </location>
</feature>
<dbReference type="InterPro" id="IPR005467">
    <property type="entry name" value="His_kinase_dom"/>
</dbReference>